<gene>
    <name evidence="1" type="ORF">AB3N04_01310</name>
</gene>
<protein>
    <submittedName>
        <fullName evidence="1">Uncharacterized protein</fullName>
    </submittedName>
</protein>
<evidence type="ECO:0000313" key="1">
    <source>
        <dbReference type="EMBL" id="XDI36973.1"/>
    </source>
</evidence>
<organism evidence="1">
    <name type="scientific">Alkalihalophilus sp. As8PL</name>
    <dbReference type="NCBI Taxonomy" id="3237103"/>
    <lineage>
        <taxon>Bacteria</taxon>
        <taxon>Bacillati</taxon>
        <taxon>Bacillota</taxon>
        <taxon>Bacilli</taxon>
        <taxon>Bacillales</taxon>
        <taxon>Bacillaceae</taxon>
        <taxon>Alkalihalophilus</taxon>
    </lineage>
</organism>
<dbReference type="AlphaFoldDB" id="A0AB39BT99"/>
<accession>A0AB39BT99</accession>
<name>A0AB39BT99_9BACI</name>
<sequence>MDKEQAIRICENLRINAREDIQEVTFQYLTWNKQLNYETKTFEWLMANAVLLASLKEQSADELLIELLKKITTYQDAVKMMKDPYEVKQFNSFTNVVPLFS</sequence>
<proteinExistence type="predicted"/>
<dbReference type="EMBL" id="CP162551">
    <property type="protein sequence ID" value="XDI36973.1"/>
    <property type="molecule type" value="Genomic_DNA"/>
</dbReference>
<reference evidence="1" key="1">
    <citation type="submission" date="2024-07" db="EMBL/GenBank/DDBJ databases">
        <title>Identification and characteristics of an arsenic-resistant bacterial isolate, which belongs to a novel species.</title>
        <authorList>
            <person name="Juszczyk A."/>
            <person name="Kowalczyk A."/>
            <person name="Was K."/>
            <person name="Kosowicz W."/>
            <person name="Budzyn A."/>
            <person name="Latowski D."/>
        </authorList>
    </citation>
    <scope>NUCLEOTIDE SEQUENCE</scope>
    <source>
        <strain evidence="1">As8PL</strain>
    </source>
</reference>
<dbReference type="RefSeq" id="WP_368504353.1">
    <property type="nucleotide sequence ID" value="NZ_CP162551.1"/>
</dbReference>